<protein>
    <recommendedName>
        <fullName evidence="1">Spermatogenesis-associated protein 20-like TRX domain-containing protein</fullName>
    </recommendedName>
</protein>
<evidence type="ECO:0000313" key="2">
    <source>
        <dbReference type="EMBL" id="SCY00154.1"/>
    </source>
</evidence>
<dbReference type="Gene3D" id="1.50.10.10">
    <property type="match status" value="2"/>
</dbReference>
<dbReference type="Gene3D" id="3.40.30.10">
    <property type="entry name" value="Glutaredoxin"/>
    <property type="match status" value="1"/>
</dbReference>
<dbReference type="SUPFAM" id="SSF48208">
    <property type="entry name" value="Six-hairpin glycosidases"/>
    <property type="match status" value="1"/>
</dbReference>
<dbReference type="STRING" id="381306.AN478_10170"/>
<sequence>MAGEVLTENRLGACSSPYLQQHADNPVAWQPWDEAALQLARDLERPILLSIGYSACHWCHVMAHESFEDPDLAERMNRLFVPIKVDREERPDLDQIYQLAHQLMNQRGGGWPLTAFLTPDQRPFFIATYFPREAKYGMPGFGEVLEKVAEFYRDNGEAVAQNGDAVVEGLRSISPAGAEPLDGQAVQRLRGDLDGDYDPQHGGWGGHPKFPHAGEVVFCLRREALDGDVRAGGMGRHSLRAMVDGGLYDHLGGGFFRYCVDADWIIPHFEKMLYDNAQLLGVLADAHAGTGERRYAEAIGETVGWLEREMRHPEGAFYATLDADSEGVEGAYYLWSYGEVSALLGEAELAVATRVYGLSRAGNFEGSNHLKRIREPEEAATELGMDAERAHQLLATARERLFTARQDRTYPGRDEKVLTAWNGLLIGGLARAARATGETRYGALARAAVDFIRQRLWDGDRLLAVHKDGVSHQPGYLEDHAFLLNGLLELLQEDWRDADLAFARELADTLLERFEDSGEGGFFMTAHDHEALIHRPKPGLDQSLPSGNGAAAQGLLELGHLLGEPRYLDAAERALRLFMPELKAHPGAYVALITALEDAVQPPTLATLRGGAAAAEWQRAARTGYHPRRRIYRIPEDAADLPEALGNRTPRGEVTAYLCHGTECSAPITDRPAFEAALAEGPEPTGD</sequence>
<keyword evidence="3" id="KW-1185">Reference proteome</keyword>
<dbReference type="InterPro" id="IPR012341">
    <property type="entry name" value="6hp_glycosidase-like_sf"/>
</dbReference>
<dbReference type="OrthoDB" id="9762614at2"/>
<dbReference type="PIRSF" id="PIRSF006402">
    <property type="entry name" value="UCP006402_thioredoxin"/>
    <property type="match status" value="1"/>
</dbReference>
<reference evidence="3" key="1">
    <citation type="submission" date="2016-10" db="EMBL/GenBank/DDBJ databases">
        <authorList>
            <person name="Varghese N."/>
        </authorList>
    </citation>
    <scope>NUCLEOTIDE SEQUENCE [LARGE SCALE GENOMIC DNA]</scope>
    <source>
        <strain evidence="3">HL 19</strain>
    </source>
</reference>
<dbReference type="Pfam" id="PF03190">
    <property type="entry name" value="Thioredox_DsbH"/>
    <property type="match status" value="1"/>
</dbReference>
<dbReference type="RefSeq" id="WP_054966504.1">
    <property type="nucleotide sequence ID" value="NZ_FMUN01000002.1"/>
</dbReference>
<dbReference type="PANTHER" id="PTHR42899">
    <property type="entry name" value="SPERMATOGENESIS-ASSOCIATED PROTEIN 20"/>
    <property type="match status" value="1"/>
</dbReference>
<feature type="domain" description="Spermatogenesis-associated protein 20-like TRX" evidence="1">
    <location>
        <begin position="8"/>
        <end position="170"/>
    </location>
</feature>
<name>A0A0P9C3G3_9GAMM</name>
<dbReference type="AlphaFoldDB" id="A0A0P9C3G3"/>
<organism evidence="2 3">
    <name type="scientific">Thiohalorhabdus denitrificans</name>
    <dbReference type="NCBI Taxonomy" id="381306"/>
    <lineage>
        <taxon>Bacteria</taxon>
        <taxon>Pseudomonadati</taxon>
        <taxon>Pseudomonadota</taxon>
        <taxon>Gammaproteobacteria</taxon>
        <taxon>Thiohalorhabdales</taxon>
        <taxon>Thiohalorhabdaceae</taxon>
        <taxon>Thiohalorhabdus</taxon>
    </lineage>
</organism>
<dbReference type="PATRIC" id="fig|381306.5.peg.784"/>
<dbReference type="Proteomes" id="UP000183104">
    <property type="component" value="Unassembled WGS sequence"/>
</dbReference>
<gene>
    <name evidence="2" type="ORF">SAMN05661077_1002</name>
</gene>
<evidence type="ECO:0000259" key="1">
    <source>
        <dbReference type="Pfam" id="PF03190"/>
    </source>
</evidence>
<proteinExistence type="predicted"/>
<dbReference type="InterPro" id="IPR004879">
    <property type="entry name" value="Ssp411-like_TRX"/>
</dbReference>
<evidence type="ECO:0000313" key="3">
    <source>
        <dbReference type="Proteomes" id="UP000183104"/>
    </source>
</evidence>
<dbReference type="PANTHER" id="PTHR42899:SF1">
    <property type="entry name" value="SPERMATOGENESIS-ASSOCIATED PROTEIN 20"/>
    <property type="match status" value="1"/>
</dbReference>
<dbReference type="InterPro" id="IPR036249">
    <property type="entry name" value="Thioredoxin-like_sf"/>
</dbReference>
<dbReference type="InterPro" id="IPR024705">
    <property type="entry name" value="Ssp411"/>
</dbReference>
<dbReference type="SUPFAM" id="SSF52833">
    <property type="entry name" value="Thioredoxin-like"/>
    <property type="match status" value="1"/>
</dbReference>
<accession>A0A0P9C3G3</accession>
<dbReference type="InterPro" id="IPR008928">
    <property type="entry name" value="6-hairpin_glycosidase_sf"/>
</dbReference>
<dbReference type="GO" id="GO:0005975">
    <property type="term" value="P:carbohydrate metabolic process"/>
    <property type="evidence" value="ECO:0007669"/>
    <property type="project" value="InterPro"/>
</dbReference>
<dbReference type="EMBL" id="FMUN01000002">
    <property type="protein sequence ID" value="SCY00154.1"/>
    <property type="molecule type" value="Genomic_DNA"/>
</dbReference>
<dbReference type="CDD" id="cd02955">
    <property type="entry name" value="SSP411"/>
    <property type="match status" value="1"/>
</dbReference>